<comment type="caution">
    <text evidence="2">The sequence shown here is derived from an EMBL/GenBank/DDBJ whole genome shotgun (WGS) entry which is preliminary data.</text>
</comment>
<dbReference type="Pfam" id="PF13472">
    <property type="entry name" value="Lipase_GDSL_2"/>
    <property type="match status" value="1"/>
</dbReference>
<dbReference type="InterPro" id="IPR013830">
    <property type="entry name" value="SGNH_hydro"/>
</dbReference>
<dbReference type="AlphaFoldDB" id="A0A9D2A7N4"/>
<dbReference type="SUPFAM" id="SSF52266">
    <property type="entry name" value="SGNH hydrolase"/>
    <property type="match status" value="1"/>
</dbReference>
<dbReference type="Proteomes" id="UP000824132">
    <property type="component" value="Unassembled WGS sequence"/>
</dbReference>
<feature type="domain" description="SGNH hydrolase-type esterase" evidence="1">
    <location>
        <begin position="32"/>
        <end position="225"/>
    </location>
</feature>
<accession>A0A9D2A7N4</accession>
<reference evidence="2" key="2">
    <citation type="submission" date="2021-04" db="EMBL/GenBank/DDBJ databases">
        <authorList>
            <person name="Gilroy R."/>
        </authorList>
    </citation>
    <scope>NUCLEOTIDE SEQUENCE</scope>
    <source>
        <strain evidence="2">CHK187-5294</strain>
    </source>
</reference>
<protein>
    <submittedName>
        <fullName evidence="2">SGNH/GDSL hydrolase family protein</fullName>
    </submittedName>
</protein>
<reference evidence="2" key="1">
    <citation type="journal article" date="2021" name="PeerJ">
        <title>Extensive microbial diversity within the chicken gut microbiome revealed by metagenomics and culture.</title>
        <authorList>
            <person name="Gilroy R."/>
            <person name="Ravi A."/>
            <person name="Getino M."/>
            <person name="Pursley I."/>
            <person name="Horton D.L."/>
            <person name="Alikhan N.F."/>
            <person name="Baker D."/>
            <person name="Gharbi K."/>
            <person name="Hall N."/>
            <person name="Watson M."/>
            <person name="Adriaenssens E.M."/>
            <person name="Foster-Nyarko E."/>
            <person name="Jarju S."/>
            <person name="Secka A."/>
            <person name="Antonio M."/>
            <person name="Oren A."/>
            <person name="Chaudhuri R.R."/>
            <person name="La Ragione R."/>
            <person name="Hildebrand F."/>
            <person name="Pallen M.J."/>
        </authorList>
    </citation>
    <scope>NUCLEOTIDE SEQUENCE</scope>
    <source>
        <strain evidence="2">CHK187-5294</strain>
    </source>
</reference>
<dbReference type="InterPro" id="IPR036514">
    <property type="entry name" value="SGNH_hydro_sf"/>
</dbReference>
<name>A0A9D2A7N4_9FIRM</name>
<dbReference type="EMBL" id="DXCL01000009">
    <property type="protein sequence ID" value="HIZ02936.1"/>
    <property type="molecule type" value="Genomic_DNA"/>
</dbReference>
<organism evidence="2 3">
    <name type="scientific">Candidatus Borkfalkia avistercoris</name>
    <dbReference type="NCBI Taxonomy" id="2838504"/>
    <lineage>
        <taxon>Bacteria</taxon>
        <taxon>Bacillati</taxon>
        <taxon>Bacillota</taxon>
        <taxon>Clostridia</taxon>
        <taxon>Christensenellales</taxon>
        <taxon>Christensenellaceae</taxon>
        <taxon>Candidatus Borkfalkia</taxon>
    </lineage>
</organism>
<evidence type="ECO:0000259" key="1">
    <source>
        <dbReference type="Pfam" id="PF13472"/>
    </source>
</evidence>
<evidence type="ECO:0000313" key="3">
    <source>
        <dbReference type="Proteomes" id="UP000824132"/>
    </source>
</evidence>
<dbReference type="GO" id="GO:0016787">
    <property type="term" value="F:hydrolase activity"/>
    <property type="evidence" value="ECO:0007669"/>
    <property type="project" value="UniProtKB-KW"/>
</dbReference>
<dbReference type="CDD" id="cd00229">
    <property type="entry name" value="SGNH_hydrolase"/>
    <property type="match status" value="1"/>
</dbReference>
<dbReference type="Gene3D" id="3.40.50.1110">
    <property type="entry name" value="SGNH hydrolase"/>
    <property type="match status" value="1"/>
</dbReference>
<sequence>MNFPIFNDANETPLERLLPDGGFSAIFRSVACVGDSLSSGEFEEKRDGQTFWHDRYDYSWGQFMARATGAKVYNFSRGGMTAKIYCETFAQEQGFWDQEKACQAYILALGVNDLMGDKQEIGSTEDICLSDYTKNKKTFAGYLGEIVQRLKEISPRAFFFFMTMPRSDDGDEKDGIRRAHAKLMYEFADYFSNSFVIDFYKYAPVYDADFREIYYLENHMNACGYYLTAKMTMTYIDYIIRHNVSAFRKVGMFAPRENP</sequence>
<evidence type="ECO:0000313" key="2">
    <source>
        <dbReference type="EMBL" id="HIZ02936.1"/>
    </source>
</evidence>
<keyword evidence="2" id="KW-0378">Hydrolase</keyword>
<gene>
    <name evidence="2" type="ORF">H9727_01470</name>
</gene>
<proteinExistence type="predicted"/>